<dbReference type="CDD" id="cd18580">
    <property type="entry name" value="ABC_6TM_ABCC_D2"/>
    <property type="match status" value="1"/>
</dbReference>
<keyword evidence="5" id="KW-0067">ATP-binding</keyword>
<evidence type="ECO:0000256" key="1">
    <source>
        <dbReference type="ARBA" id="ARBA00004141"/>
    </source>
</evidence>
<dbReference type="InterPro" id="IPR011527">
    <property type="entry name" value="ABC1_TM_dom"/>
</dbReference>
<feature type="transmembrane region" description="Helical" evidence="8">
    <location>
        <begin position="977"/>
        <end position="997"/>
    </location>
</feature>
<dbReference type="Gene3D" id="3.40.50.300">
    <property type="entry name" value="P-loop containing nucleotide triphosphate hydrolases"/>
    <property type="match status" value="3"/>
</dbReference>
<feature type="transmembrane region" description="Helical" evidence="8">
    <location>
        <begin position="484"/>
        <end position="503"/>
    </location>
</feature>
<keyword evidence="3 8" id="KW-0812">Transmembrane</keyword>
<keyword evidence="2" id="KW-0813">Transport</keyword>
<evidence type="ECO:0000256" key="8">
    <source>
        <dbReference type="SAM" id="Phobius"/>
    </source>
</evidence>
<name>M7SY84_EUTLA</name>
<evidence type="ECO:0000256" key="4">
    <source>
        <dbReference type="ARBA" id="ARBA00022741"/>
    </source>
</evidence>
<dbReference type="PANTHER" id="PTHR24223">
    <property type="entry name" value="ATP-BINDING CASSETTE SUB-FAMILY C"/>
    <property type="match status" value="1"/>
</dbReference>
<feature type="transmembrane region" description="Helical" evidence="8">
    <location>
        <begin position="950"/>
        <end position="971"/>
    </location>
</feature>
<dbReference type="GO" id="GO:0016020">
    <property type="term" value="C:membrane"/>
    <property type="evidence" value="ECO:0007669"/>
    <property type="project" value="UniProtKB-SubCell"/>
</dbReference>
<dbReference type="CDD" id="cd18579">
    <property type="entry name" value="ABC_6TM_ABCC_D1"/>
    <property type="match status" value="1"/>
</dbReference>
<evidence type="ECO:0000256" key="3">
    <source>
        <dbReference type="ARBA" id="ARBA00022692"/>
    </source>
</evidence>
<feature type="domain" description="ABC transporter" evidence="9">
    <location>
        <begin position="566"/>
        <end position="793"/>
    </location>
</feature>
<dbReference type="Gene3D" id="1.20.1560.10">
    <property type="entry name" value="ABC transporter type 1, transmembrane domain"/>
    <property type="match status" value="2"/>
</dbReference>
<comment type="subcellular location">
    <subcellularLocation>
        <location evidence="1">Membrane</location>
        <topology evidence="1">Multi-pass membrane protein</topology>
    </subcellularLocation>
</comment>
<evidence type="ECO:0000256" key="5">
    <source>
        <dbReference type="ARBA" id="ARBA00022840"/>
    </source>
</evidence>
<dbReference type="OMA" id="EYCNYAD"/>
<evidence type="ECO:0000259" key="9">
    <source>
        <dbReference type="PROSITE" id="PS50893"/>
    </source>
</evidence>
<dbReference type="InterPro" id="IPR050173">
    <property type="entry name" value="ABC_transporter_C-like"/>
</dbReference>
<dbReference type="InterPro" id="IPR003439">
    <property type="entry name" value="ABC_transporter-like_ATP-bd"/>
</dbReference>
<dbReference type="FunFam" id="1.20.1560.10:FF:000066">
    <property type="entry name" value="ABC multidrug transporter (Eurofung)"/>
    <property type="match status" value="1"/>
</dbReference>
<protein>
    <submittedName>
        <fullName evidence="11">Putative multidrug resistance-associated protein</fullName>
    </submittedName>
</protein>
<dbReference type="SUPFAM" id="SSF90123">
    <property type="entry name" value="ABC transporter transmembrane region"/>
    <property type="match status" value="2"/>
</dbReference>
<keyword evidence="4" id="KW-0547">Nucleotide-binding</keyword>
<evidence type="ECO:0000313" key="11">
    <source>
        <dbReference type="EMBL" id="EMR71559.1"/>
    </source>
</evidence>
<dbReference type="KEGG" id="ela:UCREL1_1392"/>
<keyword evidence="6 8" id="KW-1133">Transmembrane helix</keyword>
<dbReference type="InterPro" id="IPR044726">
    <property type="entry name" value="ABCC_6TM_D2"/>
</dbReference>
<dbReference type="InterPro" id="IPR044746">
    <property type="entry name" value="ABCC_6TM_D1"/>
</dbReference>
<dbReference type="GO" id="GO:0140359">
    <property type="term" value="F:ABC-type transporter activity"/>
    <property type="evidence" value="ECO:0007669"/>
    <property type="project" value="InterPro"/>
</dbReference>
<dbReference type="Pfam" id="PF00664">
    <property type="entry name" value="ABC_membrane"/>
    <property type="match status" value="1"/>
</dbReference>
<dbReference type="PROSITE" id="PS50929">
    <property type="entry name" value="ABC_TM1F"/>
    <property type="match status" value="2"/>
</dbReference>
<dbReference type="FunFam" id="1.20.1560.10:FF:000055">
    <property type="entry name" value="ABC multidrug transporter (Eurofung)"/>
    <property type="match status" value="1"/>
</dbReference>
<dbReference type="OrthoDB" id="6500128at2759"/>
<dbReference type="SMART" id="SM00382">
    <property type="entry name" value="AAA"/>
    <property type="match status" value="2"/>
</dbReference>
<sequence>MFGLGRLSTIEKIYATKQPSKSQFIETLVVPLLTIAQAALAGTFTAQVILLVLRSQKTEVQTSASLAADVLPIVGTAGAAWLSYIDHQRSLRPSTLLTLYLSALVILDIPRVRTLWLIGGANGEAAAMTVTLILTAVALLLESTEKRSSVAEGEKRFRAPEEYSGFWTRTVFAWLVATFRAGYSKVLVQDDLPILDTRLQSSVLREKLVSTWAKCKHLCHNDHRARYSLLKACFHANLFSFLSAIPPRLCRTVFYFTQPLLINTTVSYVGDASADIVFGRALIGAWALVFLGIACSTALSSYQTTRFITRVKGGLIGLVYQETMKARAVGLGGTTAIALMGTDVERIGHNFLQIHEIWASIIEIGVAIWLLEQQVFLACLAPVAVILVSIGITVPMSKAAKTAQVAWIEKVQERLRITSTMLDDMKAVKMLGLSTVMSDMIQKLRKVEIQTSKVYRKLLVWNVLLSTFAVYVIIALCWKNESLLTAQAFTAIALINLLTAPVIQLVQLMPQLLQCVGSFERIQEYCNYADNSADHDESSNRAGSSISLHSLAQAQAQSENDPKHIITLEKNSFTWDRSKSPFLKDIVLRVPKGSVTVCIGAVGSGKSMLLESILGETIPSLGPAPNCTSSIAYCAQQPWLENGTIQSNIIGVSQRDPKWYKTAKSACGLDADLQALERGDKTVVGSKGLNLSGGQKQRIALARAVYSRKDTVILDDVFSGMDAHTVDLVSQRLLGNDGLFRKRGTTVILATHSHKLMSFADTIVALEEGRVAEVGSPQALLAYEGYVAKLGLTLRDEDPIRENAEDTEISRIESAAAESFISVPRTLIDEVNDTLDTGRKKGDWSVYSYYFASSGYTIIIVFLMSMAVWIFCTEFATVWLKWWSEANEIEANKSLGMIGIVNIISNSAFGLHSDLLVSTMRAPLRFFTTTDTGALTNRFSQDMELIDMNLPLLMINYIATGFSAVAKAIILVVFSQYLATMAPFVVALLYFLQSFYLQTSRQVRLLEIEAKAPLYTHFIESVAGAPTIRAFGWQSQYQERNYKFIDQSQRPAYLQYCIQSWLGFVLDMLVTAIAAVLVAVVVTWKDKFSAGNVGVSLVMVMTFSTVLMRLIKVWTMMESSIGAVARVKRFVADTESEEKTSGGGCKAEVAQVWPTQGHIEFKSLVAAHSPGAEPVIKGISLSIRPSEHVALCGRSGCGKTSTILALLQMIETQGGQITVDGVDLSTMPCTDVRSRLNVVPQDPLLMPGTIRFNIDPFGKASDEDIILALERVRLWSIISKQGGLSKKMDTAMCVDSETEAIMQDIIDTTFKDCTVLAVMHRLTHITRYDKVALLDNGHLMEFDTPETLLSQESRGLIIQ</sequence>
<evidence type="ECO:0000259" key="10">
    <source>
        <dbReference type="PROSITE" id="PS50929"/>
    </source>
</evidence>
<dbReference type="HOGENOM" id="CLU_000604_27_5_1"/>
<feature type="domain" description="ABC transporter" evidence="9">
    <location>
        <begin position="1159"/>
        <end position="1357"/>
    </location>
</feature>
<gene>
    <name evidence="11" type="ORF">UCREL1_1392</name>
</gene>
<dbReference type="CDD" id="cd03250">
    <property type="entry name" value="ABCC_MRP_domain1"/>
    <property type="match status" value="1"/>
</dbReference>
<feature type="transmembrane region" description="Helical" evidence="8">
    <location>
        <begin position="375"/>
        <end position="394"/>
    </location>
</feature>
<dbReference type="Proteomes" id="UP000012174">
    <property type="component" value="Unassembled WGS sequence"/>
</dbReference>
<dbReference type="SUPFAM" id="SSF52540">
    <property type="entry name" value="P-loop containing nucleoside triphosphate hydrolases"/>
    <property type="match status" value="2"/>
</dbReference>
<dbReference type="InterPro" id="IPR017871">
    <property type="entry name" value="ABC_transporter-like_CS"/>
</dbReference>
<feature type="transmembrane region" description="Helical" evidence="8">
    <location>
        <begin position="849"/>
        <end position="871"/>
    </location>
</feature>
<keyword evidence="7 8" id="KW-0472">Membrane</keyword>
<dbReference type="EMBL" id="KB705623">
    <property type="protein sequence ID" value="EMR71559.1"/>
    <property type="molecule type" value="Genomic_DNA"/>
</dbReference>
<feature type="transmembrane region" description="Helical" evidence="8">
    <location>
        <begin position="283"/>
        <end position="302"/>
    </location>
</feature>
<dbReference type="eggNOG" id="KOG0054">
    <property type="taxonomic scope" value="Eukaryota"/>
</dbReference>
<dbReference type="GO" id="GO:0016887">
    <property type="term" value="F:ATP hydrolysis activity"/>
    <property type="evidence" value="ECO:0007669"/>
    <property type="project" value="InterPro"/>
</dbReference>
<organism evidence="11 12">
    <name type="scientific">Eutypa lata (strain UCR-EL1)</name>
    <name type="common">Grapevine dieback disease fungus</name>
    <name type="synonym">Eutypa armeniacae</name>
    <dbReference type="NCBI Taxonomy" id="1287681"/>
    <lineage>
        <taxon>Eukaryota</taxon>
        <taxon>Fungi</taxon>
        <taxon>Dikarya</taxon>
        <taxon>Ascomycota</taxon>
        <taxon>Pezizomycotina</taxon>
        <taxon>Sordariomycetes</taxon>
        <taxon>Xylariomycetidae</taxon>
        <taxon>Xylariales</taxon>
        <taxon>Diatrypaceae</taxon>
        <taxon>Eutypa</taxon>
    </lineage>
</organism>
<feature type="domain" description="ABC transmembrane type-1" evidence="10">
    <location>
        <begin position="911"/>
        <end position="1119"/>
    </location>
</feature>
<dbReference type="InterPro" id="IPR003593">
    <property type="entry name" value="AAA+_ATPase"/>
</dbReference>
<dbReference type="PROSITE" id="PS00211">
    <property type="entry name" value="ABC_TRANSPORTER_1"/>
    <property type="match status" value="1"/>
</dbReference>
<dbReference type="InterPro" id="IPR027417">
    <property type="entry name" value="P-loop_NTPase"/>
</dbReference>
<dbReference type="PROSITE" id="PS50893">
    <property type="entry name" value="ABC_TRANSPORTER_2"/>
    <property type="match status" value="2"/>
</dbReference>
<feature type="transmembrane region" description="Helical" evidence="8">
    <location>
        <begin position="1061"/>
        <end position="1084"/>
    </location>
</feature>
<accession>M7SY84</accession>
<dbReference type="PANTHER" id="PTHR24223:SF404">
    <property type="entry name" value="ABC MULTIDRUG TRANSPORTER (EUROFUNG)-RELATED"/>
    <property type="match status" value="1"/>
</dbReference>
<evidence type="ECO:0000313" key="12">
    <source>
        <dbReference type="Proteomes" id="UP000012174"/>
    </source>
</evidence>
<evidence type="ECO:0000256" key="7">
    <source>
        <dbReference type="ARBA" id="ARBA00023136"/>
    </source>
</evidence>
<evidence type="ECO:0000256" key="6">
    <source>
        <dbReference type="ARBA" id="ARBA00022989"/>
    </source>
</evidence>
<dbReference type="InterPro" id="IPR036640">
    <property type="entry name" value="ABC1_TM_sf"/>
</dbReference>
<dbReference type="GO" id="GO:0005524">
    <property type="term" value="F:ATP binding"/>
    <property type="evidence" value="ECO:0007669"/>
    <property type="project" value="UniProtKB-KW"/>
</dbReference>
<reference evidence="12" key="1">
    <citation type="journal article" date="2013" name="Genome Announc.">
        <title>Draft genome sequence of the grapevine dieback fungus Eutypa lata UCR-EL1.</title>
        <authorList>
            <person name="Blanco-Ulate B."/>
            <person name="Rolshausen P.E."/>
            <person name="Cantu D."/>
        </authorList>
    </citation>
    <scope>NUCLEOTIDE SEQUENCE [LARGE SCALE GENOMIC DNA]</scope>
    <source>
        <strain evidence="12">UCR-EL1</strain>
    </source>
</reference>
<feature type="transmembrane region" description="Helical" evidence="8">
    <location>
        <begin position="458"/>
        <end position="478"/>
    </location>
</feature>
<evidence type="ECO:0000256" key="2">
    <source>
        <dbReference type="ARBA" id="ARBA00022448"/>
    </source>
</evidence>
<keyword evidence="12" id="KW-1185">Reference proteome</keyword>
<feature type="transmembrane region" description="Helical" evidence="8">
    <location>
        <begin position="1090"/>
        <end position="1111"/>
    </location>
</feature>
<dbReference type="Pfam" id="PF00005">
    <property type="entry name" value="ABC_tran"/>
    <property type="match status" value="2"/>
</dbReference>
<feature type="domain" description="ABC transmembrane type-1" evidence="10">
    <location>
        <begin position="249"/>
        <end position="514"/>
    </location>
</feature>
<proteinExistence type="predicted"/>